<reference evidence="4" key="1">
    <citation type="submission" date="2016-06" db="EMBL/GenBank/DDBJ databases">
        <authorList>
            <person name="Varghese N."/>
            <person name="Submissions Spin"/>
        </authorList>
    </citation>
    <scope>NUCLEOTIDE SEQUENCE [LARGE SCALE GENOMIC DNA]</scope>
    <source>
        <strain evidence="4">DSM 44815</strain>
    </source>
</reference>
<sequence>MTTTETQHARPGGFGQAWRGFRRWRRARPFWGGLFTALAGLEIFATTQMSLNGLTFQMGPTGFLSWLIPVILFACGMLLWFSPAQRMFYAIVAAITALYSMIGVNLGGFFIGLLFGMVGSALGFAWVPAKKVPPAEPVATEAAPVEEQYEDDAEPALVDELLPRQREDETSGVLTDTLPEPRNPLREAAPTGSADTTQVLPAVGPDTPRDGHRDPKLYAILLLVASVSSVGLLGVRGEQPAIAAPAACPTTSAPADPSPSASASAPAPASPTPSPTPEQTSDGNLLTDIVDGITGLFTGGDSTEASPTPSPSASAAAAAEPRSTAIAPSAGSTGGGTPSATTKPATRPGGNTCASPAPAKPKPVQPGKPLPRIAAEPGQQMVADPVSKLTGSKVTMTGLRFEGIVELPTRDGKLKCLKFTMDKAVTDDFVLLASGPAGKQQRYATDQLTVRDDVAFYATRFVGYLLGIKITLTPDLPFPDGIPITSPLPITFTDPSIDLAFVDSKVLTAKPKLKLDLV</sequence>
<dbReference type="RefSeq" id="WP_091667200.1">
    <property type="nucleotide sequence ID" value="NZ_LT594323.1"/>
</dbReference>
<keyword evidence="2" id="KW-0812">Transmembrane</keyword>
<feature type="region of interest" description="Disordered" evidence="1">
    <location>
        <begin position="161"/>
        <end position="211"/>
    </location>
</feature>
<protein>
    <submittedName>
        <fullName evidence="3">Uncharacterized protein</fullName>
    </submittedName>
</protein>
<accession>A0A1A8ZZH8</accession>
<dbReference type="EMBL" id="LT594323">
    <property type="protein sequence ID" value="SBT49295.1"/>
    <property type="molecule type" value="Genomic_DNA"/>
</dbReference>
<dbReference type="InterPro" id="IPR046096">
    <property type="entry name" value="DUF6114"/>
</dbReference>
<feature type="transmembrane region" description="Helical" evidence="2">
    <location>
        <begin position="29"/>
        <end position="51"/>
    </location>
</feature>
<feature type="compositionally biased region" description="Pro residues" evidence="1">
    <location>
        <begin position="358"/>
        <end position="369"/>
    </location>
</feature>
<feature type="transmembrane region" description="Helical" evidence="2">
    <location>
        <begin position="63"/>
        <end position="81"/>
    </location>
</feature>
<dbReference type="PATRIC" id="fig|261654.4.peg.4422"/>
<organism evidence="3 4">
    <name type="scientific">Micromonospora auratinigra</name>
    <dbReference type="NCBI Taxonomy" id="261654"/>
    <lineage>
        <taxon>Bacteria</taxon>
        <taxon>Bacillati</taxon>
        <taxon>Actinomycetota</taxon>
        <taxon>Actinomycetes</taxon>
        <taxon>Micromonosporales</taxon>
        <taxon>Micromonosporaceae</taxon>
        <taxon>Micromonospora</taxon>
    </lineage>
</organism>
<evidence type="ECO:0000256" key="2">
    <source>
        <dbReference type="SAM" id="Phobius"/>
    </source>
</evidence>
<feature type="compositionally biased region" description="Low complexity" evidence="1">
    <location>
        <begin position="247"/>
        <end position="267"/>
    </location>
</feature>
<dbReference type="AlphaFoldDB" id="A0A1A8ZZH8"/>
<evidence type="ECO:0000256" key="1">
    <source>
        <dbReference type="SAM" id="MobiDB-lite"/>
    </source>
</evidence>
<name>A0A1A8ZZH8_9ACTN</name>
<evidence type="ECO:0000313" key="3">
    <source>
        <dbReference type="EMBL" id="SBT49295.1"/>
    </source>
</evidence>
<dbReference type="STRING" id="261654.GA0070611_4357"/>
<evidence type="ECO:0000313" key="4">
    <source>
        <dbReference type="Proteomes" id="UP000199385"/>
    </source>
</evidence>
<dbReference type="Pfam" id="PF19609">
    <property type="entry name" value="DUF6114"/>
    <property type="match status" value="1"/>
</dbReference>
<keyword evidence="2" id="KW-0472">Membrane</keyword>
<keyword evidence="2" id="KW-1133">Transmembrane helix</keyword>
<feature type="transmembrane region" description="Helical" evidence="2">
    <location>
        <begin position="88"/>
        <end position="104"/>
    </location>
</feature>
<proteinExistence type="predicted"/>
<dbReference type="OrthoDB" id="3535986at2"/>
<dbReference type="Proteomes" id="UP000199385">
    <property type="component" value="Chromosome I"/>
</dbReference>
<feature type="compositionally biased region" description="Low complexity" evidence="1">
    <location>
        <begin position="302"/>
        <end position="331"/>
    </location>
</feature>
<gene>
    <name evidence="3" type="ORF">GA0070611_4357</name>
</gene>
<feature type="region of interest" description="Disordered" evidence="1">
    <location>
        <begin position="247"/>
        <end position="380"/>
    </location>
</feature>
<keyword evidence="4" id="KW-1185">Reference proteome</keyword>